<dbReference type="Pfam" id="PF00395">
    <property type="entry name" value="SLH"/>
    <property type="match status" value="1"/>
</dbReference>
<feature type="domain" description="SLH" evidence="1">
    <location>
        <begin position="140"/>
        <end position="202"/>
    </location>
</feature>
<comment type="caution">
    <text evidence="2">The sequence shown here is derived from an EMBL/GenBank/DDBJ whole genome shotgun (WGS) entry which is preliminary data.</text>
</comment>
<dbReference type="Proteomes" id="UP000321157">
    <property type="component" value="Unassembled WGS sequence"/>
</dbReference>
<dbReference type="RefSeq" id="WP_170230357.1">
    <property type="nucleotide sequence ID" value="NZ_BJXX01000167.1"/>
</dbReference>
<evidence type="ECO:0000259" key="1">
    <source>
        <dbReference type="PROSITE" id="PS51272"/>
    </source>
</evidence>
<evidence type="ECO:0000313" key="3">
    <source>
        <dbReference type="Proteomes" id="UP000321157"/>
    </source>
</evidence>
<reference evidence="2 3" key="1">
    <citation type="submission" date="2019-07" db="EMBL/GenBank/DDBJ databases">
        <title>Whole genome shotgun sequence of Aneurinibacillus danicus NBRC 102444.</title>
        <authorList>
            <person name="Hosoyama A."/>
            <person name="Uohara A."/>
            <person name="Ohji S."/>
            <person name="Ichikawa N."/>
        </authorList>
    </citation>
    <scope>NUCLEOTIDE SEQUENCE [LARGE SCALE GENOMIC DNA]</scope>
    <source>
        <strain evidence="2 3">NBRC 102444</strain>
    </source>
</reference>
<name>A0A511VAY1_9BACL</name>
<dbReference type="InterPro" id="IPR001119">
    <property type="entry name" value="SLH_dom"/>
</dbReference>
<sequence length="202" mass="23393">MSQVKVFDNANEPHKRKLFYATGIAGAEWKEVPARIIEPYSPPTPSLRVKENKVLNAPSDLVGSTTASYRMKARLLFQTRQDLTAYLVYINYPHKFYDERGVIYIGSVDDHIPSVHEGLQRYTVEISMLMTRKDQYDKKYENPFSDTNPDAWYYKDLLELIDMGVIAGKTDTTFRPNDYISRAEFAALLNRIRRLAELTIRT</sequence>
<dbReference type="EMBL" id="BJXX01000167">
    <property type="protein sequence ID" value="GEN36090.1"/>
    <property type="molecule type" value="Genomic_DNA"/>
</dbReference>
<proteinExistence type="predicted"/>
<organism evidence="2 3">
    <name type="scientific">Aneurinibacillus danicus</name>
    <dbReference type="NCBI Taxonomy" id="267746"/>
    <lineage>
        <taxon>Bacteria</taxon>
        <taxon>Bacillati</taxon>
        <taxon>Bacillota</taxon>
        <taxon>Bacilli</taxon>
        <taxon>Bacillales</taxon>
        <taxon>Paenibacillaceae</taxon>
        <taxon>Aneurinibacillus group</taxon>
        <taxon>Aneurinibacillus</taxon>
    </lineage>
</organism>
<evidence type="ECO:0000313" key="2">
    <source>
        <dbReference type="EMBL" id="GEN36090.1"/>
    </source>
</evidence>
<gene>
    <name evidence="2" type="ORF">ADA01nite_35500</name>
</gene>
<dbReference type="PROSITE" id="PS51272">
    <property type="entry name" value="SLH"/>
    <property type="match status" value="1"/>
</dbReference>
<keyword evidence="3" id="KW-1185">Reference proteome</keyword>
<protein>
    <recommendedName>
        <fullName evidence="1">SLH domain-containing protein</fullName>
    </recommendedName>
</protein>
<dbReference type="AlphaFoldDB" id="A0A511VAY1"/>
<accession>A0A511VAY1</accession>